<comment type="caution">
    <text evidence="6">The sequence shown here is derived from an EMBL/GenBank/DDBJ whole genome shotgun (WGS) entry which is preliminary data.</text>
</comment>
<evidence type="ECO:0000256" key="2">
    <source>
        <dbReference type="ARBA" id="ARBA00039140"/>
    </source>
</evidence>
<dbReference type="CDD" id="cd16432">
    <property type="entry name" value="CheB_Rec"/>
    <property type="match status" value="1"/>
</dbReference>
<dbReference type="EMBL" id="PFQS01000140">
    <property type="protein sequence ID" value="PJC67960.1"/>
    <property type="molecule type" value="Genomic_DNA"/>
</dbReference>
<sequence>MTPSYSILITSSSFFMREIFKSIFADEEKYSVKIIKDIPDKLDGVSNFNACILELDSDSKDQKYELVKKIIQSYQIPVIIITEAGSDREILHLSRNEEELLFFIEKPSVRFGIMDIKGFQSVLLSKIEEILRYVLTRSKKEHLNQQDFTMLHGQICPKKAIVIGSSTGGIAPLRSIIANFTPKSSLVIFVVQHLPPSFIKTFVQRLSLISKLKVKVAEDDDVVTSGLIFVISPMLSFKLKKVSQNGKPPMITISLQSQTREVKTLSIIDKVMDEVSTFFRENTIGIILSGMGNDGLKGAACIRERGGLVIAQDPSSASMYGMPSEVIRAGLANEILSVDKISLYFASKT</sequence>
<dbReference type="GO" id="GO:0008984">
    <property type="term" value="F:protein-glutamate methylesterase activity"/>
    <property type="evidence" value="ECO:0007669"/>
    <property type="project" value="UniProtKB-EC"/>
</dbReference>
<gene>
    <name evidence="6" type="ORF">CO015_05760</name>
</gene>
<dbReference type="GO" id="GO:0006935">
    <property type="term" value="P:chemotaxis"/>
    <property type="evidence" value="ECO:0007669"/>
    <property type="project" value="UniProtKB-UniRule"/>
</dbReference>
<evidence type="ECO:0000256" key="1">
    <source>
        <dbReference type="ARBA" id="ARBA00022801"/>
    </source>
</evidence>
<name>A0A2M8G586_UNCKA</name>
<accession>A0A2M8G586</accession>
<proteinExistence type="predicted"/>
<feature type="active site" evidence="4">
    <location>
        <position position="193"/>
    </location>
</feature>
<dbReference type="AlphaFoldDB" id="A0A2M8G586"/>
<reference evidence="7" key="1">
    <citation type="submission" date="2017-09" db="EMBL/GenBank/DDBJ databases">
        <title>Depth-based differentiation of microbial function through sediment-hosted aquifers and enrichment of novel symbionts in the deep terrestrial subsurface.</title>
        <authorList>
            <person name="Probst A.J."/>
            <person name="Ladd B."/>
            <person name="Jarett J.K."/>
            <person name="Geller-Mcgrath D.E."/>
            <person name="Sieber C.M.K."/>
            <person name="Emerson J.B."/>
            <person name="Anantharaman K."/>
            <person name="Thomas B.C."/>
            <person name="Malmstrom R."/>
            <person name="Stieglmeier M."/>
            <person name="Klingl A."/>
            <person name="Woyke T."/>
            <person name="Ryan C.M."/>
            <person name="Banfield J.F."/>
        </authorList>
    </citation>
    <scope>NUCLEOTIDE SEQUENCE [LARGE SCALE GENOMIC DNA]</scope>
</reference>
<feature type="active site" evidence="4">
    <location>
        <position position="166"/>
    </location>
</feature>
<evidence type="ECO:0000313" key="6">
    <source>
        <dbReference type="EMBL" id="PJC67960.1"/>
    </source>
</evidence>
<dbReference type="GO" id="GO:0005737">
    <property type="term" value="C:cytoplasm"/>
    <property type="evidence" value="ECO:0007669"/>
    <property type="project" value="InterPro"/>
</dbReference>
<protein>
    <recommendedName>
        <fullName evidence="2">protein-glutamate methylesterase</fullName>
        <ecNumber evidence="2">3.1.1.61</ecNumber>
    </recommendedName>
</protein>
<keyword evidence="4" id="KW-0145">Chemotaxis</keyword>
<dbReference type="PROSITE" id="PS50122">
    <property type="entry name" value="CHEB"/>
    <property type="match status" value="1"/>
</dbReference>
<dbReference type="InterPro" id="IPR035909">
    <property type="entry name" value="CheB_C"/>
</dbReference>
<comment type="catalytic activity">
    <reaction evidence="3">
        <text>[protein]-L-glutamate 5-O-methyl ester + H2O = L-glutamyl-[protein] + methanol + H(+)</text>
        <dbReference type="Rhea" id="RHEA:23236"/>
        <dbReference type="Rhea" id="RHEA-COMP:10208"/>
        <dbReference type="Rhea" id="RHEA-COMP:10311"/>
        <dbReference type="ChEBI" id="CHEBI:15377"/>
        <dbReference type="ChEBI" id="CHEBI:15378"/>
        <dbReference type="ChEBI" id="CHEBI:17790"/>
        <dbReference type="ChEBI" id="CHEBI:29973"/>
        <dbReference type="ChEBI" id="CHEBI:82795"/>
        <dbReference type="EC" id="3.1.1.61"/>
    </reaction>
</comment>
<dbReference type="Pfam" id="PF01339">
    <property type="entry name" value="CheB_methylest"/>
    <property type="match status" value="1"/>
</dbReference>
<evidence type="ECO:0000256" key="4">
    <source>
        <dbReference type="PROSITE-ProRule" id="PRU00050"/>
    </source>
</evidence>
<dbReference type="PANTHER" id="PTHR42872:SF3">
    <property type="entry name" value="PROTEIN-GLUTAMATE METHYLESTERASE_PROTEIN-GLUTAMINE GLUTAMINASE 1"/>
    <property type="match status" value="1"/>
</dbReference>
<organism evidence="6 7">
    <name type="scientific">candidate division WWE3 bacterium CG_4_8_14_3_um_filter_42_11</name>
    <dbReference type="NCBI Taxonomy" id="1975076"/>
    <lineage>
        <taxon>Bacteria</taxon>
        <taxon>Katanobacteria</taxon>
    </lineage>
</organism>
<dbReference type="SUPFAM" id="SSF52738">
    <property type="entry name" value="Methylesterase CheB, C-terminal domain"/>
    <property type="match status" value="1"/>
</dbReference>
<dbReference type="Proteomes" id="UP000229438">
    <property type="component" value="Unassembled WGS sequence"/>
</dbReference>
<dbReference type="GO" id="GO:0000156">
    <property type="term" value="F:phosphorelay response regulator activity"/>
    <property type="evidence" value="ECO:0007669"/>
    <property type="project" value="InterPro"/>
</dbReference>
<dbReference type="PANTHER" id="PTHR42872">
    <property type="entry name" value="PROTEIN-GLUTAMATE METHYLESTERASE/PROTEIN-GLUTAMINE GLUTAMINASE"/>
    <property type="match status" value="1"/>
</dbReference>
<dbReference type="InterPro" id="IPR000673">
    <property type="entry name" value="Sig_transdc_resp-reg_Me-estase"/>
</dbReference>
<keyword evidence="1 4" id="KW-0378">Hydrolase</keyword>
<evidence type="ECO:0000259" key="5">
    <source>
        <dbReference type="PROSITE" id="PS50122"/>
    </source>
</evidence>
<evidence type="ECO:0000313" key="7">
    <source>
        <dbReference type="Proteomes" id="UP000229438"/>
    </source>
</evidence>
<dbReference type="EC" id="3.1.1.61" evidence="2"/>
<dbReference type="Gene3D" id="3.40.50.180">
    <property type="entry name" value="Methylesterase CheB, C-terminal domain"/>
    <property type="match status" value="1"/>
</dbReference>
<feature type="active site" evidence="4">
    <location>
        <position position="294"/>
    </location>
</feature>
<evidence type="ECO:0000256" key="3">
    <source>
        <dbReference type="ARBA" id="ARBA00048267"/>
    </source>
</evidence>
<feature type="domain" description="CheB-type methylesterase" evidence="5">
    <location>
        <begin position="154"/>
        <end position="349"/>
    </location>
</feature>